<dbReference type="InterPro" id="IPR011747">
    <property type="entry name" value="CHP02241"/>
</dbReference>
<evidence type="ECO:0000313" key="2">
    <source>
        <dbReference type="Proteomes" id="UP000198253"/>
    </source>
</evidence>
<dbReference type="PANTHER" id="PTHR38009:SF1">
    <property type="entry name" value="CONSERVED HYPOTHETICAL PHAGE TAIL PROTEIN"/>
    <property type="match status" value="1"/>
</dbReference>
<accession>A0A1C4V320</accession>
<protein>
    <submittedName>
        <fullName evidence="1">Conserved hypothetical phage tail region protein</fullName>
    </submittedName>
</protein>
<dbReference type="AlphaFoldDB" id="A0A1C4V320"/>
<gene>
    <name evidence="1" type="ORF">GA0070618_0893</name>
</gene>
<dbReference type="InParanoid" id="A0A1C4V320"/>
<sequence>MAGGLSTGARFLGGFFEVTGVNHRYLVVIDDERYNLGSWSRVSGLGVTWQVCEYRAGDSNDLFTYVGTPNYSRIRLSRAVCFDSQVVQEWLCQQAKRYRPLSGSIQLVDSLGLKIVGWELKHFFPVGWSVSELDPSRSGVAVETLELAHTGFLDDDVAFSL</sequence>
<dbReference type="EMBL" id="LT607413">
    <property type="protein sequence ID" value="SCE78287.1"/>
    <property type="molecule type" value="Genomic_DNA"/>
</dbReference>
<keyword evidence="2" id="KW-1185">Reference proteome</keyword>
<proteinExistence type="predicted"/>
<reference evidence="2" key="1">
    <citation type="submission" date="2016-06" db="EMBL/GenBank/DDBJ databases">
        <authorList>
            <person name="Varghese N."/>
            <person name="Submissions Spin"/>
        </authorList>
    </citation>
    <scope>NUCLEOTIDE SEQUENCE [LARGE SCALE GENOMIC DNA]</scope>
    <source>
        <strain evidence="2">DSM 43816</strain>
    </source>
</reference>
<dbReference type="OrthoDB" id="9799891at2"/>
<dbReference type="Proteomes" id="UP000198253">
    <property type="component" value="Chromosome I"/>
</dbReference>
<dbReference type="PANTHER" id="PTHR38009">
    <property type="entry name" value="CONSERVED HYPOTHETICAL PHAGE TAIL PROTEIN"/>
    <property type="match status" value="1"/>
</dbReference>
<organism evidence="1 2">
    <name type="scientific">Micromonospora echinospora</name>
    <name type="common">Micromonospora purpurea</name>
    <dbReference type="NCBI Taxonomy" id="1877"/>
    <lineage>
        <taxon>Bacteria</taxon>
        <taxon>Bacillati</taxon>
        <taxon>Actinomycetota</taxon>
        <taxon>Actinomycetes</taxon>
        <taxon>Micromonosporales</taxon>
        <taxon>Micromonosporaceae</taxon>
        <taxon>Micromonospora</taxon>
    </lineage>
</organism>
<name>A0A1C4V320_MICEC</name>
<dbReference type="RefSeq" id="WP_088980492.1">
    <property type="nucleotide sequence ID" value="NZ_JBFAII010000003.1"/>
</dbReference>
<dbReference type="InterPro" id="IPR010667">
    <property type="entry name" value="Phage_T4_Gp19"/>
</dbReference>
<dbReference type="Pfam" id="PF06841">
    <property type="entry name" value="Phage_T4_gp19"/>
    <property type="match status" value="1"/>
</dbReference>
<dbReference type="GO" id="GO:0005198">
    <property type="term" value="F:structural molecule activity"/>
    <property type="evidence" value="ECO:0007669"/>
    <property type="project" value="InterPro"/>
</dbReference>
<evidence type="ECO:0000313" key="1">
    <source>
        <dbReference type="EMBL" id="SCE78287.1"/>
    </source>
</evidence>